<keyword evidence="8" id="KW-1185">Reference proteome</keyword>
<dbReference type="SUPFAM" id="SSF50969">
    <property type="entry name" value="YVTN repeat-like/Quinoprotein amine dehydrogenase"/>
    <property type="match status" value="1"/>
</dbReference>
<evidence type="ECO:0000256" key="3">
    <source>
        <dbReference type="ARBA" id="ARBA00023242"/>
    </source>
</evidence>
<accession>A0A1F5LFL6</accession>
<dbReference type="InterPro" id="IPR050358">
    <property type="entry name" value="RSE1/DDB1/CFT1"/>
</dbReference>
<evidence type="ECO:0000259" key="4">
    <source>
        <dbReference type="Pfam" id="PF03178"/>
    </source>
</evidence>
<evidence type="ECO:0008006" key="9">
    <source>
        <dbReference type="Google" id="ProtNLM"/>
    </source>
</evidence>
<dbReference type="GeneID" id="34577628"/>
<dbReference type="InterPro" id="IPR004871">
    <property type="entry name" value="RSE1/DDB1/CPSF1_C"/>
</dbReference>
<dbReference type="InterPro" id="IPR058543">
    <property type="entry name" value="Beta-prop_RSE1/DDB1/CPSF1_2nd"/>
</dbReference>
<dbReference type="InterPro" id="IPR018846">
    <property type="entry name" value="Beta-prop_RSE1/DDB1/CPSF1_1st"/>
</dbReference>
<dbReference type="Pfam" id="PF10433">
    <property type="entry name" value="Beta-prop_RSE1_1st"/>
    <property type="match status" value="1"/>
</dbReference>
<sequence length="1254" mass="139114">MSDVADSGANPEPMEMTGLLTQPVLPSPVINWILPARVRSKEHNDVVFVGERRIQVKEALPSGNLADVFEKNDLTGSPLGAKVINVGTQLPWETQEARSARSIGRMEAETLAPQILFLALDSNELLFMYCAAGTEDPFVTHYRPLPRDVNTSEKYGRHIAVDPKSRAVAVSASRNFFGIMWLNSSDDLQLQMIQGRLHPIQSENFLKVNGDILFMEFLYPKAVDDKRIILLLIIHKEYTTQALFYEWDELRMDERLSPNITTISLPAQDSLPTMIVPLAKESSFLLITTTSMAMYTPHSMNRPMRYPPIIPDTDPSQIGLWTRWARPSRNWLYSQRYDGIFLCREDGWIYYLEFGNEGELETQTSLGQLHCDVDTAFDVLDMGHEGGDFILAAGSHGDGGLFVQEARDHPRCVQRFLNWAPVTDAVVVPSYSRDPSKADQAHDRLFVCSSSSTGNGAITELRYGVEAQIGVAVALGEFSNIRDMWAMAKEMTGEIYLMITDPISSLLLHTTFDWKDGISALQDGIGFDTEQTLATGSTRSGFVVQVTERATYISKPDDPSSSQCVPHEPSHVISAVTVDKADSLIIMTVSSPSGMFLRLVKILENASLCHPVDPIPLQKTPISILYQNWGATGLIFQGTSDGTVLVFHVSNDGFCVNQLAKVSISVDVEDDISRAIDSLAVIRMSTGRESSAFLFCGLRSGILVPFEIKVNGFGLHRLDQQAPRHIGKTSIMLKALETFALFSCGGELWRISYASDSNPSDYFLSRVWITDQSWPAYFPTAISSFDLVAVKDPETGFTSVVLFCFADDNLLVCSLDHETKTVPRRIDVPGNPNKLTYSKHIRHLVVSYSITEPQLESNPLGRATKSYIEFVDPDSQNPVTRSDRLATSEGLIPWRPSGSSGEKITCIFDWTAQKNGNEYHLIAIGTSLPIPDDPNDLQGRVLLLQASRDPNTPEQINCVDKYMQMLDRPVYAMAAYRDSLIVASGKRLFPVAARNSEVKWSRDITAVLPSPAVAMTVQGNLIYVTTSRSSILVYEIVKGDIVHVASDAIARDGLSHTFINGHGEQSDMIFVSTRGGAVQVFNDLDANNYKDFPTLTARPSADLPVSMLRLVQGSKSPPLLSTTTTLYGFALNGSVYRMLVLKENERRLLECLLKLCLRDHAICPSLSARKRHIAAAKDFATTMHIDGNILARLAERDEQYLKEMLAQYSVKRAGTPLAALADEFYEAARGVFGESENHTLAVFNWLRAVLHIEF</sequence>
<proteinExistence type="predicted"/>
<evidence type="ECO:0000259" key="6">
    <source>
        <dbReference type="Pfam" id="PF23726"/>
    </source>
</evidence>
<keyword evidence="2" id="KW-0507">mRNA processing</keyword>
<dbReference type="EMBL" id="LXJU01000012">
    <property type="protein sequence ID" value="OGE51907.1"/>
    <property type="molecule type" value="Genomic_DNA"/>
</dbReference>
<feature type="domain" description="RSE1/DDB1/CPSF1 C-terminal" evidence="4">
    <location>
        <begin position="905"/>
        <end position="1062"/>
    </location>
</feature>
<dbReference type="Pfam" id="PF03178">
    <property type="entry name" value="CPSF_A"/>
    <property type="match status" value="1"/>
</dbReference>
<gene>
    <name evidence="7" type="ORF">PENARI_c012G04747</name>
</gene>
<dbReference type="AlphaFoldDB" id="A0A1F5LFL6"/>
<dbReference type="GO" id="GO:0006397">
    <property type="term" value="P:mRNA processing"/>
    <property type="evidence" value="ECO:0007669"/>
    <property type="project" value="UniProtKB-KW"/>
</dbReference>
<keyword evidence="3" id="KW-0539">Nucleus</keyword>
<dbReference type="GO" id="GO:0005634">
    <property type="term" value="C:nucleus"/>
    <property type="evidence" value="ECO:0007669"/>
    <property type="project" value="UniProtKB-SubCell"/>
</dbReference>
<feature type="domain" description="RSE1/DDB1/CPSF1 second beta-propeller" evidence="6">
    <location>
        <begin position="475"/>
        <end position="738"/>
    </location>
</feature>
<protein>
    <recommendedName>
        <fullName evidence="9">Cleavage/polyadenylation specificity factor A subunit N-terminal domain-containing protein</fullName>
    </recommendedName>
</protein>
<reference evidence="7 8" key="1">
    <citation type="journal article" date="2016" name="Sci. Rep.">
        <title>Penicillium arizonense, a new, genome sequenced fungal species, reveals a high chemical diversity in secreted metabolites.</title>
        <authorList>
            <person name="Grijseels S."/>
            <person name="Nielsen J.C."/>
            <person name="Randelovic M."/>
            <person name="Nielsen J."/>
            <person name="Nielsen K.F."/>
            <person name="Workman M."/>
            <person name="Frisvad J.C."/>
        </authorList>
    </citation>
    <scope>NUCLEOTIDE SEQUENCE [LARGE SCALE GENOMIC DNA]</scope>
    <source>
        <strain evidence="7 8">CBS 141311</strain>
    </source>
</reference>
<dbReference type="Pfam" id="PF23726">
    <property type="entry name" value="Beta-prop_RSE1_2nd"/>
    <property type="match status" value="1"/>
</dbReference>
<dbReference type="InterPro" id="IPR015943">
    <property type="entry name" value="WD40/YVTN_repeat-like_dom_sf"/>
</dbReference>
<evidence type="ECO:0000256" key="2">
    <source>
        <dbReference type="ARBA" id="ARBA00022664"/>
    </source>
</evidence>
<dbReference type="Proteomes" id="UP000177622">
    <property type="component" value="Unassembled WGS sequence"/>
</dbReference>
<name>A0A1F5LFL6_PENAI</name>
<comment type="subcellular location">
    <subcellularLocation>
        <location evidence="1">Nucleus</location>
    </subcellularLocation>
</comment>
<dbReference type="RefSeq" id="XP_022487351.1">
    <property type="nucleotide sequence ID" value="XM_022632894.1"/>
</dbReference>
<evidence type="ECO:0000259" key="5">
    <source>
        <dbReference type="Pfam" id="PF10433"/>
    </source>
</evidence>
<dbReference type="GO" id="GO:0003676">
    <property type="term" value="F:nucleic acid binding"/>
    <property type="evidence" value="ECO:0007669"/>
    <property type="project" value="InterPro"/>
</dbReference>
<dbReference type="PANTHER" id="PTHR10644">
    <property type="entry name" value="DNA REPAIR/RNA PROCESSING CPSF FAMILY"/>
    <property type="match status" value="1"/>
</dbReference>
<dbReference type="InterPro" id="IPR011044">
    <property type="entry name" value="Quino_amine_DH_bsu"/>
</dbReference>
<feature type="domain" description="RSE1/DDB1/CPSF1 first beta-propeller" evidence="5">
    <location>
        <begin position="29"/>
        <end position="416"/>
    </location>
</feature>
<evidence type="ECO:0000256" key="1">
    <source>
        <dbReference type="ARBA" id="ARBA00004123"/>
    </source>
</evidence>
<evidence type="ECO:0000313" key="7">
    <source>
        <dbReference type="EMBL" id="OGE51907.1"/>
    </source>
</evidence>
<organism evidence="7 8">
    <name type="scientific">Penicillium arizonense</name>
    <dbReference type="NCBI Taxonomy" id="1835702"/>
    <lineage>
        <taxon>Eukaryota</taxon>
        <taxon>Fungi</taxon>
        <taxon>Dikarya</taxon>
        <taxon>Ascomycota</taxon>
        <taxon>Pezizomycotina</taxon>
        <taxon>Eurotiomycetes</taxon>
        <taxon>Eurotiomycetidae</taxon>
        <taxon>Eurotiales</taxon>
        <taxon>Aspergillaceae</taxon>
        <taxon>Penicillium</taxon>
    </lineage>
</organism>
<dbReference type="OrthoDB" id="20774at2759"/>
<dbReference type="Gene3D" id="2.130.10.10">
    <property type="entry name" value="YVTN repeat-like/Quinoprotein amine dehydrogenase"/>
    <property type="match status" value="2"/>
</dbReference>
<comment type="caution">
    <text evidence="7">The sequence shown here is derived from an EMBL/GenBank/DDBJ whole genome shotgun (WGS) entry which is preliminary data.</text>
</comment>
<evidence type="ECO:0000313" key="8">
    <source>
        <dbReference type="Proteomes" id="UP000177622"/>
    </source>
</evidence>
<dbReference type="STRING" id="1835702.A0A1F5LFL6"/>